<dbReference type="Gene3D" id="3.40.50.10190">
    <property type="entry name" value="BRCT domain"/>
    <property type="match status" value="1"/>
</dbReference>
<dbReference type="SUPFAM" id="SSF52113">
    <property type="entry name" value="BRCT domain"/>
    <property type="match status" value="1"/>
</dbReference>
<dbReference type="InterPro" id="IPR001357">
    <property type="entry name" value="BRCT_dom"/>
</dbReference>
<keyword evidence="3" id="KW-1185">Reference proteome</keyword>
<dbReference type="EMBL" id="CP090164">
    <property type="protein sequence ID" value="UJO13662.1"/>
    <property type="molecule type" value="Genomic_DNA"/>
</dbReference>
<evidence type="ECO:0000259" key="1">
    <source>
        <dbReference type="Pfam" id="PF00533"/>
    </source>
</evidence>
<dbReference type="RefSeq" id="XP_047758028.1">
    <property type="nucleotide sequence ID" value="XM_047902613.1"/>
</dbReference>
<evidence type="ECO:0000313" key="3">
    <source>
        <dbReference type="Proteomes" id="UP000756132"/>
    </source>
</evidence>
<reference evidence="2" key="2">
    <citation type="journal article" date="2022" name="Microb. Genom.">
        <title>A chromosome-scale genome assembly of the tomato pathogen Cladosporium fulvum reveals a compartmentalized genome architecture and the presence of a dispensable chromosome.</title>
        <authorList>
            <person name="Zaccaron A.Z."/>
            <person name="Chen L.H."/>
            <person name="Samaras A."/>
            <person name="Stergiopoulos I."/>
        </authorList>
    </citation>
    <scope>NUCLEOTIDE SEQUENCE</scope>
    <source>
        <strain evidence="2">Race5_Kim</strain>
    </source>
</reference>
<name>A0A9Q8LA96_PASFU</name>
<dbReference type="KEGG" id="ffu:CLAFUR5_03465"/>
<sequence length="71" mass="7918">MTANRPEMEKAAVACGAKIVKKLEDTDYVILGIKPGPKKVEEIEEKKLKTLTEAEFFDMIGAEPPSRKQKV</sequence>
<evidence type="ECO:0000313" key="2">
    <source>
        <dbReference type="EMBL" id="UJO13662.1"/>
    </source>
</evidence>
<dbReference type="AlphaFoldDB" id="A0A9Q8LA96"/>
<dbReference type="Proteomes" id="UP000756132">
    <property type="component" value="Chromosome 2"/>
</dbReference>
<dbReference type="InterPro" id="IPR036420">
    <property type="entry name" value="BRCT_dom_sf"/>
</dbReference>
<protein>
    <recommendedName>
        <fullName evidence="1">BRCT domain-containing protein</fullName>
    </recommendedName>
</protein>
<accession>A0A9Q8LA96</accession>
<dbReference type="GeneID" id="71983343"/>
<gene>
    <name evidence="2" type="ORF">CLAFUR5_03465</name>
</gene>
<reference evidence="2" key="1">
    <citation type="submission" date="2021-12" db="EMBL/GenBank/DDBJ databases">
        <authorList>
            <person name="Zaccaron A."/>
            <person name="Stergiopoulos I."/>
        </authorList>
    </citation>
    <scope>NUCLEOTIDE SEQUENCE</scope>
    <source>
        <strain evidence="2">Race5_Kim</strain>
    </source>
</reference>
<proteinExistence type="predicted"/>
<feature type="domain" description="BRCT" evidence="1">
    <location>
        <begin position="3"/>
        <end position="60"/>
    </location>
</feature>
<dbReference type="Pfam" id="PF00533">
    <property type="entry name" value="BRCT"/>
    <property type="match status" value="1"/>
</dbReference>
<organism evidence="2 3">
    <name type="scientific">Passalora fulva</name>
    <name type="common">Tomato leaf mold</name>
    <name type="synonym">Cladosporium fulvum</name>
    <dbReference type="NCBI Taxonomy" id="5499"/>
    <lineage>
        <taxon>Eukaryota</taxon>
        <taxon>Fungi</taxon>
        <taxon>Dikarya</taxon>
        <taxon>Ascomycota</taxon>
        <taxon>Pezizomycotina</taxon>
        <taxon>Dothideomycetes</taxon>
        <taxon>Dothideomycetidae</taxon>
        <taxon>Mycosphaerellales</taxon>
        <taxon>Mycosphaerellaceae</taxon>
        <taxon>Fulvia</taxon>
    </lineage>
</organism>